<proteinExistence type="predicted"/>
<dbReference type="EMBL" id="BMHP01000001">
    <property type="protein sequence ID" value="GGD52034.1"/>
    <property type="molecule type" value="Genomic_DNA"/>
</dbReference>
<dbReference type="AlphaFoldDB" id="A0A917DM89"/>
<evidence type="ECO:0000313" key="1">
    <source>
        <dbReference type="EMBL" id="GGD52034.1"/>
    </source>
</evidence>
<dbReference type="Proteomes" id="UP000612456">
    <property type="component" value="Unassembled WGS sequence"/>
</dbReference>
<organism evidence="1 2">
    <name type="scientific">Paenibacillus nasutitermitis</name>
    <dbReference type="NCBI Taxonomy" id="1652958"/>
    <lineage>
        <taxon>Bacteria</taxon>
        <taxon>Bacillati</taxon>
        <taxon>Bacillota</taxon>
        <taxon>Bacilli</taxon>
        <taxon>Bacillales</taxon>
        <taxon>Paenibacillaceae</taxon>
        <taxon>Paenibacillus</taxon>
    </lineage>
</organism>
<name>A0A917DM89_9BACL</name>
<comment type="caution">
    <text evidence="1">The sequence shown here is derived from an EMBL/GenBank/DDBJ whole genome shotgun (WGS) entry which is preliminary data.</text>
</comment>
<sequence length="86" mass="10108">MGHDPAPCITYNNLQVFVWPDDPEAIGRNTNNCIQYSYPELLESLDETRKDVQSFIEGPLFNWIERKDSEIANTMRDKMKKWITKT</sequence>
<reference evidence="1" key="1">
    <citation type="journal article" date="2014" name="Int. J. Syst. Evol. Microbiol.">
        <title>Complete genome sequence of Corynebacterium casei LMG S-19264T (=DSM 44701T), isolated from a smear-ripened cheese.</title>
        <authorList>
            <consortium name="US DOE Joint Genome Institute (JGI-PGF)"/>
            <person name="Walter F."/>
            <person name="Albersmeier A."/>
            <person name="Kalinowski J."/>
            <person name="Ruckert C."/>
        </authorList>
    </citation>
    <scope>NUCLEOTIDE SEQUENCE</scope>
    <source>
        <strain evidence="1">CGMCC 1.15178</strain>
    </source>
</reference>
<keyword evidence="2" id="KW-1185">Reference proteome</keyword>
<accession>A0A917DM89</accession>
<reference evidence="1" key="2">
    <citation type="submission" date="2020-09" db="EMBL/GenBank/DDBJ databases">
        <authorList>
            <person name="Sun Q."/>
            <person name="Zhou Y."/>
        </authorList>
    </citation>
    <scope>NUCLEOTIDE SEQUENCE</scope>
    <source>
        <strain evidence="1">CGMCC 1.15178</strain>
    </source>
</reference>
<evidence type="ECO:0000313" key="2">
    <source>
        <dbReference type="Proteomes" id="UP000612456"/>
    </source>
</evidence>
<protein>
    <submittedName>
        <fullName evidence="1">Uncharacterized protein</fullName>
    </submittedName>
</protein>
<gene>
    <name evidence="1" type="ORF">GCM10010911_06940</name>
</gene>